<sequence length="158" mass="17309">MSESMLMTEANMNPHDQRIPMDEVGLHVAHLLASDVIVPFLYLGHFAEDDYQATPVVASLAYIGTETKHPFTGKPLMQVVLEEDSRVLFVAYDRMVCASDSDCPLCDPLWDEYRCYVDEVPEGRGISALLEAGLPGPVVIDARDIPEGNVAGDGEKGQ</sequence>
<keyword evidence="2" id="KW-1185">Reference proteome</keyword>
<dbReference type="AlphaFoldDB" id="A0A2H1JVB4"/>
<reference evidence="2" key="1">
    <citation type="submission" date="2017-03" db="EMBL/GenBank/DDBJ databases">
        <authorList>
            <person name="Monnet C."/>
        </authorList>
    </citation>
    <scope>NUCLEOTIDE SEQUENCE [LARGE SCALE GENOMIC DNA]</scope>
    <source>
        <strain evidence="2">ATCC 49514</strain>
    </source>
</reference>
<protein>
    <submittedName>
        <fullName evidence="1">Uncharacterized protein</fullName>
    </submittedName>
</protein>
<evidence type="ECO:0000313" key="1">
    <source>
        <dbReference type="EMBL" id="SMX91475.1"/>
    </source>
</evidence>
<dbReference type="EMBL" id="FXYX01000018">
    <property type="protein sequence ID" value="SMX91475.1"/>
    <property type="molecule type" value="Genomic_DNA"/>
</dbReference>
<proteinExistence type="predicted"/>
<name>A0A2H1JVB4_9MICO</name>
<dbReference type="RefSeq" id="WP_101546771.1">
    <property type="nucleotide sequence ID" value="NZ_FXYX01000018.1"/>
</dbReference>
<dbReference type="Proteomes" id="UP000234382">
    <property type="component" value="Unassembled WGS sequence"/>
</dbReference>
<gene>
    <name evidence="1" type="ORF">BI49514_02404</name>
</gene>
<evidence type="ECO:0000313" key="2">
    <source>
        <dbReference type="Proteomes" id="UP000234382"/>
    </source>
</evidence>
<accession>A0A2H1JVB4</accession>
<organism evidence="1 2">
    <name type="scientific">Brevibacterium iodinum ATCC 49514</name>
    <dbReference type="NCBI Taxonomy" id="1255616"/>
    <lineage>
        <taxon>Bacteria</taxon>
        <taxon>Bacillati</taxon>
        <taxon>Actinomycetota</taxon>
        <taxon>Actinomycetes</taxon>
        <taxon>Micrococcales</taxon>
        <taxon>Brevibacteriaceae</taxon>
        <taxon>Brevibacterium</taxon>
    </lineage>
</organism>